<dbReference type="OrthoDB" id="1353229at2"/>
<protein>
    <submittedName>
        <fullName evidence="1">Uncharacterized protein</fullName>
    </submittedName>
</protein>
<dbReference type="Proteomes" id="UP000244677">
    <property type="component" value="Chromosome"/>
</dbReference>
<name>A0A2S1LU36_9FLAO</name>
<organism evidence="1 2">
    <name type="scientific">Flavobacterium kingsejongi</name>
    <dbReference type="NCBI Taxonomy" id="1678728"/>
    <lineage>
        <taxon>Bacteria</taxon>
        <taxon>Pseudomonadati</taxon>
        <taxon>Bacteroidota</taxon>
        <taxon>Flavobacteriia</taxon>
        <taxon>Flavobacteriales</taxon>
        <taxon>Flavobacteriaceae</taxon>
        <taxon>Flavobacterium</taxon>
    </lineage>
</organism>
<dbReference type="EMBL" id="CP020919">
    <property type="protein sequence ID" value="AWG27192.1"/>
    <property type="molecule type" value="Genomic_DNA"/>
</dbReference>
<keyword evidence="2" id="KW-1185">Reference proteome</keyword>
<gene>
    <name evidence="1" type="ORF">FK004_19205</name>
</gene>
<dbReference type="InterPro" id="IPR046558">
    <property type="entry name" value="DUF6712"/>
</dbReference>
<sequence length="157" mass="18423">MVYLLEEIDLKAETIIGGNVDIDKLRVCMQDAQLLDLEPLIGHSLYRKIENEYEAGLNGDYKTLYDDYLKPYLIHSTVKNYLAIGAYMIDNAGIYKHSAENTESVTRNELDYIYKSEKSKCDVYAQRMERWLCKNRLPEWLKDRCNTVKVNNGSWYF</sequence>
<evidence type="ECO:0000313" key="1">
    <source>
        <dbReference type="EMBL" id="AWG27192.1"/>
    </source>
</evidence>
<accession>A0A2S1LU36</accession>
<reference evidence="1 2" key="1">
    <citation type="submission" date="2017-04" db="EMBL/GenBank/DDBJ databases">
        <title>Complete genome sequence of Flavobacterium kingsejong AJ004.</title>
        <authorList>
            <person name="Lee P.C."/>
        </authorList>
    </citation>
    <scope>NUCLEOTIDE SEQUENCE [LARGE SCALE GENOMIC DNA]</scope>
    <source>
        <strain evidence="1 2">AJ004</strain>
    </source>
</reference>
<dbReference type="RefSeq" id="WP_108738676.1">
    <property type="nucleotide sequence ID" value="NZ_CP020919.1"/>
</dbReference>
<dbReference type="AlphaFoldDB" id="A0A2S1LU36"/>
<proteinExistence type="predicted"/>
<dbReference type="KEGG" id="fki:FK004_19205"/>
<evidence type="ECO:0000313" key="2">
    <source>
        <dbReference type="Proteomes" id="UP000244677"/>
    </source>
</evidence>
<dbReference type="Pfam" id="PF20459">
    <property type="entry name" value="DUF6712"/>
    <property type="match status" value="1"/>
</dbReference>